<dbReference type="GO" id="GO:0030968">
    <property type="term" value="P:endoplasmic reticulum unfolded protein response"/>
    <property type="evidence" value="ECO:0000318"/>
    <property type="project" value="GO_Central"/>
</dbReference>
<dbReference type="Proteomes" id="UP000000305">
    <property type="component" value="Unassembled WGS sequence"/>
</dbReference>
<keyword evidence="2" id="KW-0812">Transmembrane</keyword>
<feature type="region of interest" description="Disordered" evidence="1">
    <location>
        <begin position="1"/>
        <end position="37"/>
    </location>
</feature>
<organism evidence="6 7">
    <name type="scientific">Daphnia pulex</name>
    <name type="common">Water flea</name>
    <dbReference type="NCBI Taxonomy" id="6669"/>
    <lineage>
        <taxon>Eukaryota</taxon>
        <taxon>Metazoa</taxon>
        <taxon>Ecdysozoa</taxon>
        <taxon>Arthropoda</taxon>
        <taxon>Crustacea</taxon>
        <taxon>Branchiopoda</taxon>
        <taxon>Diplostraca</taxon>
        <taxon>Cladocera</taxon>
        <taxon>Anomopoda</taxon>
        <taxon>Daphniidae</taxon>
        <taxon>Daphnia</taxon>
    </lineage>
</organism>
<protein>
    <recommendedName>
        <fullName evidence="8">Wolframin</fullName>
    </recommendedName>
</protein>
<feature type="domain" description="Wolframin OB-fold" evidence="3">
    <location>
        <begin position="760"/>
        <end position="883"/>
    </location>
</feature>
<dbReference type="GO" id="GO:0005789">
    <property type="term" value="C:endoplasmic reticulum membrane"/>
    <property type="evidence" value="ECO:0000318"/>
    <property type="project" value="GO_Central"/>
</dbReference>
<dbReference type="OMA" id="QFARWFM"/>
<feature type="transmembrane region" description="Helical" evidence="2">
    <location>
        <begin position="347"/>
        <end position="364"/>
    </location>
</feature>
<dbReference type="OrthoDB" id="5865303at2759"/>
<sequence>MAATNSKSELNNGSTNSVSESGLSPPANTSISGPSNGRLKRKQWVLHEGPHGSLQRLRLRMAEEGCGHSQVALAKQFLSENCGESDQMAIHWLLKAADQGHYEGAELLKTCFETNRGITENNCHKIRSFLDMSQHERAARLGAKTLFTNMAQGNEFITTKQLEQWLEESFATQQKSQLENGEALKQVTDSSSLVLGGELISEQHMMSAASVYASGHFPPLLRLLNLGSKQNLSYLYHRLKHSKFIDYTHPLPLYLMFTLVIVYYIVSFALSNPIVLLNLQLSSALILLSWVLALAAAIYFTVQSCHSVREWNIFHGWSLLLTQHAQRLLEPATAENLYIYGTFPYHLGRLLLATLLCISLQPALHLVRSTLPNPGSWIPFGELSVLAALLCSTCLDSHIGVGLYDILCLTCWILWRADLTPWSFYSDDDESMSLRWIQLYRSPWSIRFHLGTVVTFVGILVLIYFYVKRMRQLNYASHRLAWSLPHFLSLFWLFLAIDWFQLSGYDGILRGLGFLAAAALLRSNWLTKVNVLICITFYSSGSVIGLNPWIGIGVVGCLIVIVQMRTKFLSRRNQSILMVLCLAILTYRLLEYLKAPDTLPEDVLGLPTTTPVPPTPIRSGTGGMIHGSLDDVDLNSDSMELNWERYHEFCSYSPRSYSSSSIASVQMACFALSGLTVKWEGVVRQVSVESRNNVVESLLQWLPPKWMEWLKCRIGEKWPPCHNHDHGLPQSLDSRRCNLFWKLNHDRGSLCHVDRFSKFTLRLEVESKIPIQLASWSGDNNDDKTLTVELLAGPRFQKLAFRLSPGQEIRFHGTLSSPSVGGLKPELVLNSLECLTCQPDSTFNSHAESTSHQPVGDLPDATIFIDRALQGAVDFVLPHFLRLNVTQLLRSD</sequence>
<keyword evidence="2" id="KW-0472">Membrane</keyword>
<feature type="transmembrane region" description="Helical" evidence="2">
    <location>
        <begin position="444"/>
        <end position="467"/>
    </location>
</feature>
<dbReference type="PANTHER" id="PTHR13098">
    <property type="entry name" value="WOLFRAMIN"/>
    <property type="match status" value="1"/>
</dbReference>
<feature type="transmembrane region" description="Helical" evidence="2">
    <location>
        <begin position="574"/>
        <end position="590"/>
    </location>
</feature>
<evidence type="ECO:0000259" key="4">
    <source>
        <dbReference type="Pfam" id="PF19914"/>
    </source>
</evidence>
<feature type="transmembrane region" description="Helical" evidence="2">
    <location>
        <begin position="282"/>
        <end position="302"/>
    </location>
</feature>
<dbReference type="PhylomeDB" id="E9FQW1"/>
<dbReference type="GO" id="GO:0055074">
    <property type="term" value="P:calcium ion homeostasis"/>
    <property type="evidence" value="ECO:0000318"/>
    <property type="project" value="GO_Central"/>
</dbReference>
<feature type="transmembrane region" description="Helical" evidence="2">
    <location>
        <begin position="251"/>
        <end position="270"/>
    </location>
</feature>
<accession>E9FQW1</accession>
<dbReference type="PRINTS" id="PR02060">
    <property type="entry name" value="WOLFFAMILY"/>
</dbReference>
<dbReference type="HOGENOM" id="CLU_014606_0_0_1"/>
<dbReference type="STRING" id="6669.E9FQW1"/>
<dbReference type="Pfam" id="PF20023">
    <property type="entry name" value="WSLR"/>
    <property type="match status" value="1"/>
</dbReference>
<proteinExistence type="predicted"/>
<dbReference type="InterPro" id="IPR026209">
    <property type="entry name" value="Wolframin_fam"/>
</dbReference>
<gene>
    <name evidence="6" type="ORF">DAPPUDRAFT_300109</name>
</gene>
<dbReference type="EMBL" id="GL732523">
    <property type="protein sequence ID" value="EFX90302.1"/>
    <property type="molecule type" value="Genomic_DNA"/>
</dbReference>
<dbReference type="InterPro" id="IPR011990">
    <property type="entry name" value="TPR-like_helical_dom_sf"/>
</dbReference>
<dbReference type="InterPro" id="IPR045458">
    <property type="entry name" value="Wolframin_Sel1-like_rpt"/>
</dbReference>
<reference evidence="6 7" key="1">
    <citation type="journal article" date="2011" name="Science">
        <title>The ecoresponsive genome of Daphnia pulex.</title>
        <authorList>
            <person name="Colbourne J.K."/>
            <person name="Pfrender M.E."/>
            <person name="Gilbert D."/>
            <person name="Thomas W.K."/>
            <person name="Tucker A."/>
            <person name="Oakley T.H."/>
            <person name="Tokishita S."/>
            <person name="Aerts A."/>
            <person name="Arnold G.J."/>
            <person name="Basu M.K."/>
            <person name="Bauer D.J."/>
            <person name="Caceres C.E."/>
            <person name="Carmel L."/>
            <person name="Casola C."/>
            <person name="Choi J.H."/>
            <person name="Detter J.C."/>
            <person name="Dong Q."/>
            <person name="Dusheyko S."/>
            <person name="Eads B.D."/>
            <person name="Frohlich T."/>
            <person name="Geiler-Samerotte K.A."/>
            <person name="Gerlach D."/>
            <person name="Hatcher P."/>
            <person name="Jogdeo S."/>
            <person name="Krijgsveld J."/>
            <person name="Kriventseva E.V."/>
            <person name="Kultz D."/>
            <person name="Laforsch C."/>
            <person name="Lindquist E."/>
            <person name="Lopez J."/>
            <person name="Manak J.R."/>
            <person name="Muller J."/>
            <person name="Pangilinan J."/>
            <person name="Patwardhan R.P."/>
            <person name="Pitluck S."/>
            <person name="Pritham E.J."/>
            <person name="Rechtsteiner A."/>
            <person name="Rho M."/>
            <person name="Rogozin I.B."/>
            <person name="Sakarya O."/>
            <person name="Salamov A."/>
            <person name="Schaack S."/>
            <person name="Shapiro H."/>
            <person name="Shiga Y."/>
            <person name="Skalitzky C."/>
            <person name="Smith Z."/>
            <person name="Souvorov A."/>
            <person name="Sung W."/>
            <person name="Tang Z."/>
            <person name="Tsuchiya D."/>
            <person name="Tu H."/>
            <person name="Vos H."/>
            <person name="Wang M."/>
            <person name="Wolf Y.I."/>
            <person name="Yamagata H."/>
            <person name="Yamada T."/>
            <person name="Ye Y."/>
            <person name="Shaw J.R."/>
            <person name="Andrews J."/>
            <person name="Crease T.J."/>
            <person name="Tang H."/>
            <person name="Lucas S.M."/>
            <person name="Robertson H.M."/>
            <person name="Bork P."/>
            <person name="Koonin E.V."/>
            <person name="Zdobnov E.M."/>
            <person name="Grigoriev I.V."/>
            <person name="Lynch M."/>
            <person name="Boore J.L."/>
        </authorList>
    </citation>
    <scope>NUCLEOTIDE SEQUENCE [LARGE SCALE GENOMIC DNA]</scope>
</reference>
<dbReference type="InterPro" id="IPR045460">
    <property type="entry name" value="Wolframin_EF-hand"/>
</dbReference>
<dbReference type="Pfam" id="PF19913">
    <property type="entry name" value="WCOB"/>
    <property type="match status" value="1"/>
</dbReference>
<keyword evidence="7" id="KW-1185">Reference proteome</keyword>
<keyword evidence="2" id="KW-1133">Transmembrane helix</keyword>
<name>E9FQW1_DAPPU</name>
<dbReference type="PANTHER" id="PTHR13098:SF3">
    <property type="entry name" value="WOLFRAMIN"/>
    <property type="match status" value="1"/>
</dbReference>
<feature type="domain" description="Wolframin cysteine-rich" evidence="5">
    <location>
        <begin position="643"/>
        <end position="754"/>
    </location>
</feature>
<dbReference type="Gene3D" id="1.25.40.10">
    <property type="entry name" value="Tetratricopeptide repeat domain"/>
    <property type="match status" value="1"/>
</dbReference>
<evidence type="ECO:0000259" key="3">
    <source>
        <dbReference type="Pfam" id="PF19913"/>
    </source>
</evidence>
<dbReference type="eggNOG" id="ENOG502QSC1">
    <property type="taxonomic scope" value="Eukaryota"/>
</dbReference>
<dbReference type="Pfam" id="PF19914">
    <property type="entry name" value="WEF-hand"/>
    <property type="match status" value="1"/>
</dbReference>
<dbReference type="AlphaFoldDB" id="E9FQW1"/>
<dbReference type="KEGG" id="dpx:DAPPUDRAFT_300109"/>
<evidence type="ECO:0008006" key="8">
    <source>
        <dbReference type="Google" id="ProtNLM"/>
    </source>
</evidence>
<evidence type="ECO:0000313" key="7">
    <source>
        <dbReference type="Proteomes" id="UP000000305"/>
    </source>
</evidence>
<dbReference type="InterPro" id="IPR045400">
    <property type="entry name" value="Wolframin_Cys-rich"/>
</dbReference>
<evidence type="ECO:0000256" key="2">
    <source>
        <dbReference type="SAM" id="Phobius"/>
    </source>
</evidence>
<feature type="domain" description="Wolframin EF-hand" evidence="4">
    <location>
        <begin position="139"/>
        <end position="213"/>
    </location>
</feature>
<dbReference type="FunCoup" id="E9FQW1">
    <property type="interactions" value="365"/>
</dbReference>
<dbReference type="InParanoid" id="E9FQW1"/>
<dbReference type="InterPro" id="IPR045461">
    <property type="entry name" value="Wolframin_OB_fold"/>
</dbReference>
<evidence type="ECO:0000313" key="6">
    <source>
        <dbReference type="EMBL" id="EFX90302.1"/>
    </source>
</evidence>
<evidence type="ECO:0000259" key="5">
    <source>
        <dbReference type="Pfam" id="PF20053"/>
    </source>
</evidence>
<feature type="transmembrane region" description="Helical" evidence="2">
    <location>
        <begin position="529"/>
        <end position="562"/>
    </location>
</feature>
<evidence type="ECO:0000256" key="1">
    <source>
        <dbReference type="SAM" id="MobiDB-lite"/>
    </source>
</evidence>
<feature type="transmembrane region" description="Helical" evidence="2">
    <location>
        <begin position="479"/>
        <end position="500"/>
    </location>
</feature>
<dbReference type="Pfam" id="PF20053">
    <property type="entry name" value="WC-rich"/>
    <property type="match status" value="1"/>
</dbReference>
<feature type="compositionally biased region" description="Polar residues" evidence="1">
    <location>
        <begin position="1"/>
        <end position="35"/>
    </location>
</feature>